<proteinExistence type="predicted"/>
<feature type="repeat" description="WD" evidence="2">
    <location>
        <begin position="124"/>
        <end position="165"/>
    </location>
</feature>
<dbReference type="GeneTree" id="ENSGT00390000009065"/>
<keyword evidence="1" id="KW-0677">Repeat</keyword>
<feature type="repeat" description="WD" evidence="2">
    <location>
        <begin position="180"/>
        <end position="213"/>
    </location>
</feature>
<name>A0A8C5MHY1_9ANUR</name>
<evidence type="ECO:0000259" key="3">
    <source>
        <dbReference type="Pfam" id="PF12894"/>
    </source>
</evidence>
<dbReference type="InterPro" id="IPR015943">
    <property type="entry name" value="WD40/YVTN_repeat-like_dom_sf"/>
</dbReference>
<dbReference type="Proteomes" id="UP000694569">
    <property type="component" value="Unplaced"/>
</dbReference>
<evidence type="ECO:0000313" key="4">
    <source>
        <dbReference type="Ensembl" id="ENSLLEP00000013301.1"/>
    </source>
</evidence>
<accession>A0A8C5MHY1</accession>
<evidence type="ECO:0000256" key="1">
    <source>
        <dbReference type="ARBA" id="ARBA00022737"/>
    </source>
</evidence>
<dbReference type="PROSITE" id="PS50294">
    <property type="entry name" value="WD_REPEATS_REGION"/>
    <property type="match status" value="1"/>
</dbReference>
<protein>
    <recommendedName>
        <fullName evidence="3">Anaphase-promoting complex subunit 4-like WD40 domain-containing protein</fullName>
    </recommendedName>
</protein>
<keyword evidence="5" id="KW-1185">Reference proteome</keyword>
<evidence type="ECO:0000256" key="2">
    <source>
        <dbReference type="PROSITE-ProRule" id="PRU00221"/>
    </source>
</evidence>
<dbReference type="AlphaFoldDB" id="A0A8C5MHY1"/>
<dbReference type="PANTHER" id="PTHR47822">
    <property type="entry name" value="CARBOHYDRATE BINDING DOMAIN CONTAINING PROTEIN"/>
    <property type="match status" value="1"/>
</dbReference>
<dbReference type="InterPro" id="IPR001680">
    <property type="entry name" value="WD40_rpt"/>
</dbReference>
<organism evidence="4 5">
    <name type="scientific">Leptobrachium leishanense</name>
    <name type="common">Leishan spiny toad</name>
    <dbReference type="NCBI Taxonomy" id="445787"/>
    <lineage>
        <taxon>Eukaryota</taxon>
        <taxon>Metazoa</taxon>
        <taxon>Chordata</taxon>
        <taxon>Craniata</taxon>
        <taxon>Vertebrata</taxon>
        <taxon>Euteleostomi</taxon>
        <taxon>Amphibia</taxon>
        <taxon>Batrachia</taxon>
        <taxon>Anura</taxon>
        <taxon>Pelobatoidea</taxon>
        <taxon>Megophryidae</taxon>
        <taxon>Leptobrachium</taxon>
    </lineage>
</organism>
<dbReference type="InterPro" id="IPR024977">
    <property type="entry name" value="Apc4-like_WD40_dom"/>
</dbReference>
<keyword evidence="2" id="KW-0853">WD repeat</keyword>
<reference evidence="4" key="2">
    <citation type="submission" date="2025-09" db="UniProtKB">
        <authorList>
            <consortium name="Ensembl"/>
        </authorList>
    </citation>
    <scope>IDENTIFICATION</scope>
</reference>
<reference evidence="4" key="1">
    <citation type="submission" date="2025-08" db="UniProtKB">
        <authorList>
            <consortium name="Ensembl"/>
        </authorList>
    </citation>
    <scope>IDENTIFICATION</scope>
</reference>
<dbReference type="Pfam" id="PF00400">
    <property type="entry name" value="WD40"/>
    <property type="match status" value="3"/>
</dbReference>
<dbReference type="Gene3D" id="2.130.10.10">
    <property type="entry name" value="YVTN repeat-like/Quinoprotein amine dehydrogenase"/>
    <property type="match status" value="2"/>
</dbReference>
<dbReference type="SMART" id="SM00320">
    <property type="entry name" value="WD40"/>
    <property type="match status" value="5"/>
</dbReference>
<dbReference type="Pfam" id="PF12894">
    <property type="entry name" value="ANAPC4_WD40"/>
    <property type="match status" value="1"/>
</dbReference>
<dbReference type="PROSITE" id="PS50082">
    <property type="entry name" value="WD_REPEATS_2"/>
    <property type="match status" value="2"/>
</dbReference>
<sequence>MSRRRLEEALLRSKEMEGSGEDEEYSELFVRHRVHLDKDPHSIYSLRFSPNGKQLCVGFGNGAIQILNVDNGHVDRTLFSGHRSRQPITALHYHPKSENLLVAAGADGLVSTYDIKAQINVCSLTEPENEINALDFCMDGSVFATAGKDRNIRLYDSHTNEVLNLIEAPHTLYNDDTTLTIGHTRRIFALKFHPAEHHVFLTGGWDDSIKVWDKRILREAQRLIPGPHICGPGIDIQGDRIITASWAARSALQLWDFRSGKHLQDVPFPAATMQGEFLYAAKFCSDNTVLAGGSGTCTACAINLNTQEMLGDISLSNKAVQTVEAVPGGRVVAVAGVAGNLQIAELC</sequence>
<dbReference type="OrthoDB" id="361494at2759"/>
<dbReference type="InterPro" id="IPR036322">
    <property type="entry name" value="WD40_repeat_dom_sf"/>
</dbReference>
<dbReference type="Ensembl" id="ENSLLET00000013820.1">
    <property type="protein sequence ID" value="ENSLLEP00000013301.1"/>
    <property type="gene ID" value="ENSLLEG00000008416.1"/>
</dbReference>
<evidence type="ECO:0000313" key="5">
    <source>
        <dbReference type="Proteomes" id="UP000694569"/>
    </source>
</evidence>
<dbReference type="PANTHER" id="PTHR47822:SF3">
    <property type="entry name" value="ANAPHASE-PROMOTING COMPLEX SUBUNIT 4-LIKE WD40 DOMAIN-CONTAINING PROTEIN"/>
    <property type="match status" value="1"/>
</dbReference>
<feature type="domain" description="Anaphase-promoting complex subunit 4-like WD40" evidence="3">
    <location>
        <begin position="37"/>
        <end position="76"/>
    </location>
</feature>
<dbReference type="SUPFAM" id="SSF50978">
    <property type="entry name" value="WD40 repeat-like"/>
    <property type="match status" value="1"/>
</dbReference>